<dbReference type="Gene3D" id="1.25.40.10">
    <property type="entry name" value="Tetratricopeptide repeat domain"/>
    <property type="match status" value="1"/>
</dbReference>
<feature type="region of interest" description="Disordered" evidence="1">
    <location>
        <begin position="105"/>
        <end position="140"/>
    </location>
</feature>
<dbReference type="InterPro" id="IPR011990">
    <property type="entry name" value="TPR-like_helical_dom_sf"/>
</dbReference>
<reference evidence="4 5" key="2">
    <citation type="submission" date="2018-12" db="EMBL/GenBank/DDBJ databases">
        <title>Rhizobacter gummiphilus sp. nov., a rubber-degrading bacterium isolated from the soil of a botanical garden in Japan.</title>
        <authorList>
            <person name="Shunsuke S.S."/>
        </authorList>
    </citation>
    <scope>NUCLEOTIDE SEQUENCE [LARGE SCALE GENOMIC DNA]</scope>
    <source>
        <strain evidence="4 5">S-16</strain>
    </source>
</reference>
<feature type="compositionally biased region" description="Gly residues" evidence="1">
    <location>
        <begin position="355"/>
        <end position="379"/>
    </location>
</feature>
<feature type="transmembrane region" description="Helical" evidence="2">
    <location>
        <begin position="148"/>
        <end position="165"/>
    </location>
</feature>
<keyword evidence="2" id="KW-0472">Membrane</keyword>
<evidence type="ECO:0000256" key="3">
    <source>
        <dbReference type="SAM" id="SignalP"/>
    </source>
</evidence>
<dbReference type="EMBL" id="QUSW01000001">
    <property type="protein sequence ID" value="RQP25541.1"/>
    <property type="molecule type" value="Genomic_DNA"/>
</dbReference>
<dbReference type="OrthoDB" id="5298822at2"/>
<keyword evidence="5" id="KW-1185">Reference proteome</keyword>
<sequence>MKTSSVSRIIVSVVIAVAAMSAFAGSKEDIQADMKAGRWSQADTRLTDVLAKHPDNALAHYWQAQVKFRENQLDEARKHLSAAKELDPQFKFASDKASLSKLEAALDKPAPAPTPRIDNPTPKQTMPATVERSPVTPYKEPKSSGGSGWLWIGLIVLVVFIFWAVRSAKSRGMSGDKAAIKGKLEEALNDLRDAGKFIDTRSDLTMEQKLAMSDRVMRAQGDVQAHLATLATRDDLQPSIDLWRRVRDIAAETRGERRPSEIEAEREMELQRMRSAQMANQNMGMGVPNQGGSGFGGAGAALGGLAAGVVLGSMMSGGAQAHERRDSGGGGGGSGGYTPIEDFDRGDSSPSIDVGGSGDGGGWDSGSSDTGGGGSDSFD</sequence>
<protein>
    <submittedName>
        <fullName evidence="4">Uncharacterized protein</fullName>
    </submittedName>
</protein>
<keyword evidence="2" id="KW-1133">Transmembrane helix</keyword>
<feature type="region of interest" description="Disordered" evidence="1">
    <location>
        <begin position="318"/>
        <end position="379"/>
    </location>
</feature>
<evidence type="ECO:0000313" key="4">
    <source>
        <dbReference type="EMBL" id="RQP25541.1"/>
    </source>
</evidence>
<dbReference type="AlphaFoldDB" id="A0A3N7HWW5"/>
<dbReference type="Proteomes" id="UP000267464">
    <property type="component" value="Unassembled WGS sequence"/>
</dbReference>
<feature type="signal peptide" evidence="3">
    <location>
        <begin position="1"/>
        <end position="24"/>
    </location>
</feature>
<keyword evidence="3" id="KW-0732">Signal</keyword>
<dbReference type="SUPFAM" id="SSF48452">
    <property type="entry name" value="TPR-like"/>
    <property type="match status" value="1"/>
</dbReference>
<keyword evidence="2" id="KW-0812">Transmembrane</keyword>
<proteinExistence type="predicted"/>
<dbReference type="Pfam" id="PF13432">
    <property type="entry name" value="TPR_16"/>
    <property type="match status" value="1"/>
</dbReference>
<evidence type="ECO:0000256" key="1">
    <source>
        <dbReference type="SAM" id="MobiDB-lite"/>
    </source>
</evidence>
<name>A0A3N7HWW5_9BURK</name>
<comment type="caution">
    <text evidence="4">The sequence shown here is derived from an EMBL/GenBank/DDBJ whole genome shotgun (WGS) entry which is preliminary data.</text>
</comment>
<evidence type="ECO:0000256" key="2">
    <source>
        <dbReference type="SAM" id="Phobius"/>
    </source>
</evidence>
<feature type="chain" id="PRO_5018149588" evidence="3">
    <location>
        <begin position="25"/>
        <end position="379"/>
    </location>
</feature>
<dbReference type="RefSeq" id="WP_124538193.1">
    <property type="nucleotide sequence ID" value="NZ_QUSW01000001.1"/>
</dbReference>
<organism evidence="4 5">
    <name type="scientific">Piscinibacter terrae</name>
    <dbReference type="NCBI Taxonomy" id="2496871"/>
    <lineage>
        <taxon>Bacteria</taxon>
        <taxon>Pseudomonadati</taxon>
        <taxon>Pseudomonadota</taxon>
        <taxon>Betaproteobacteria</taxon>
        <taxon>Burkholderiales</taxon>
        <taxon>Sphaerotilaceae</taxon>
        <taxon>Piscinibacter</taxon>
    </lineage>
</organism>
<evidence type="ECO:0000313" key="5">
    <source>
        <dbReference type="Proteomes" id="UP000267464"/>
    </source>
</evidence>
<reference evidence="4 5" key="1">
    <citation type="submission" date="2018-08" db="EMBL/GenBank/DDBJ databases">
        <authorList>
            <person name="Khan S.A."/>
            <person name="Jeon C.O."/>
            <person name="Chun B.H."/>
            <person name="Jeong S.E."/>
        </authorList>
    </citation>
    <scope>NUCLEOTIDE SEQUENCE [LARGE SCALE GENOMIC DNA]</scope>
    <source>
        <strain evidence="4 5">S-16</strain>
    </source>
</reference>
<gene>
    <name evidence="4" type="ORF">DZC73_00185</name>
</gene>
<accession>A0A3N7HWW5</accession>